<comment type="caution">
    <text evidence="2">The sequence shown here is derived from an EMBL/GenBank/DDBJ whole genome shotgun (WGS) entry which is preliminary data.</text>
</comment>
<keyword evidence="1" id="KW-0812">Transmembrane</keyword>
<evidence type="ECO:0000256" key="1">
    <source>
        <dbReference type="SAM" id="Phobius"/>
    </source>
</evidence>
<keyword evidence="3" id="KW-1185">Reference proteome</keyword>
<dbReference type="AlphaFoldDB" id="A0A0V1MMR0"/>
<evidence type="ECO:0000313" key="3">
    <source>
        <dbReference type="Proteomes" id="UP000054843"/>
    </source>
</evidence>
<organism evidence="2 3">
    <name type="scientific">Trichinella papuae</name>
    <dbReference type="NCBI Taxonomy" id="268474"/>
    <lineage>
        <taxon>Eukaryota</taxon>
        <taxon>Metazoa</taxon>
        <taxon>Ecdysozoa</taxon>
        <taxon>Nematoda</taxon>
        <taxon>Enoplea</taxon>
        <taxon>Dorylaimia</taxon>
        <taxon>Trichinellida</taxon>
        <taxon>Trichinellidae</taxon>
        <taxon>Trichinella</taxon>
    </lineage>
</organism>
<evidence type="ECO:0000313" key="2">
    <source>
        <dbReference type="EMBL" id="KRZ72853.1"/>
    </source>
</evidence>
<gene>
    <name evidence="2" type="ORF">T10_13659</name>
</gene>
<protein>
    <submittedName>
        <fullName evidence="2">Uncharacterized protein</fullName>
    </submittedName>
</protein>
<accession>A0A0V1MMR0</accession>
<keyword evidence="1" id="KW-1133">Transmembrane helix</keyword>
<dbReference type="Proteomes" id="UP000054843">
    <property type="component" value="Unassembled WGS sequence"/>
</dbReference>
<feature type="transmembrane region" description="Helical" evidence="1">
    <location>
        <begin position="194"/>
        <end position="213"/>
    </location>
</feature>
<sequence>MTMVMQNSRRTNYPHPPHQREMMLVTNELTCYGRVAPSIAPAAPVTTVGGWHSHLLLVPPPSVALVRFPAVQLTQLLRVSTNGGVRSGDADWSVLLRHSFSTGCSELISPVASSVSRWFGRSSGQAQAAYISLSLAGFDCATSGQLECGLVRHNRFSPASLILFNLFVVQCGKGVEICAFRATTAGGWSKPAILFPLLLLLLDWLFVCLQLPVQRVAKRLLC</sequence>
<reference evidence="2 3" key="1">
    <citation type="submission" date="2015-01" db="EMBL/GenBank/DDBJ databases">
        <title>Evolution of Trichinella species and genotypes.</title>
        <authorList>
            <person name="Korhonen P.K."/>
            <person name="Edoardo P."/>
            <person name="Giuseppe L.R."/>
            <person name="Gasser R.B."/>
        </authorList>
    </citation>
    <scope>NUCLEOTIDE SEQUENCE [LARGE SCALE GENOMIC DNA]</scope>
    <source>
        <strain evidence="2">ISS1980</strain>
    </source>
</reference>
<proteinExistence type="predicted"/>
<dbReference type="EMBL" id="JYDO01000072">
    <property type="protein sequence ID" value="KRZ72853.1"/>
    <property type="molecule type" value="Genomic_DNA"/>
</dbReference>
<keyword evidence="1" id="KW-0472">Membrane</keyword>
<name>A0A0V1MMR0_9BILA</name>